<feature type="domain" description="Multidrug export protein EmrA/FarA alpha-helical hairpin" evidence="5">
    <location>
        <begin position="104"/>
        <end position="222"/>
    </location>
</feature>
<keyword evidence="2" id="KW-0175">Coiled coil</keyword>
<reference evidence="7 8" key="1">
    <citation type="journal article" date="2015" name="J. Microbiol.">
        <title>Sphingosinicella ginsenosidimutans sp. nov., with ginsenoside converting activity.</title>
        <authorList>
            <person name="Kim J.K."/>
            <person name="Kang M.S."/>
            <person name="Park S.C."/>
            <person name="Kim K.M."/>
            <person name="Choi K."/>
            <person name="Yoon M.H."/>
            <person name="Im W.T."/>
        </authorList>
    </citation>
    <scope>NUCLEOTIDE SEQUENCE [LARGE SCALE GENOMIC DNA]</scope>
    <source>
        <strain evidence="7 8">BS-11</strain>
    </source>
</reference>
<comment type="caution">
    <text evidence="7">The sequence shown here is derived from an EMBL/GenBank/DDBJ whole genome shotgun (WGS) entry which is preliminary data.</text>
</comment>
<feature type="region of interest" description="Disordered" evidence="3">
    <location>
        <begin position="351"/>
        <end position="405"/>
    </location>
</feature>
<evidence type="ECO:0000313" key="8">
    <source>
        <dbReference type="Proteomes" id="UP000321249"/>
    </source>
</evidence>
<sequence>MSEADPKLPTETILTEEVAAEPRRRRSPWRLVIMLSVPILLLAVGGYFWLTSGRYVSTDNAYVQQDMVSVAPEVTGIVAEVFVHENQPVHRGDLLFRLDQRPFRIALEQAEAQMASAQVQVAQLRTQTAGTVADIAGAENNLAYAQREFERYAELLRRGFTTRAAYSDKLHDVEEARERLANARAAQANAQSALANGGTDKQPAVLQARAARDQALLNLARTEVRAPSDGVATQVDRLQVGATAVSGVPMVTIVRGGTTYVEANFKETDLTNMYVGQPAEVTLDAYPGERFRGHVWSIGAGTGSQFSILPPQNATGNWVKVTQRVPVRIYIDGNPQRPLIAGLSADVSVDTRERPPAHPIMPVQQQQIGQPYRGGPQPAAPPPGTVVGQAPPPPTPRSQPQPAGR</sequence>
<evidence type="ECO:0000256" key="2">
    <source>
        <dbReference type="SAM" id="Coils"/>
    </source>
</evidence>
<organism evidence="7 8">
    <name type="scientific">Allosphingosinicella ginsenosidimutans</name>
    <dbReference type="NCBI Taxonomy" id="1176539"/>
    <lineage>
        <taxon>Bacteria</taxon>
        <taxon>Pseudomonadati</taxon>
        <taxon>Pseudomonadota</taxon>
        <taxon>Alphaproteobacteria</taxon>
        <taxon>Sphingomonadales</taxon>
        <taxon>Sphingomonadaceae</taxon>
        <taxon>Allosphingosinicella</taxon>
    </lineage>
</organism>
<feature type="transmembrane region" description="Helical" evidence="4">
    <location>
        <begin position="31"/>
        <end position="50"/>
    </location>
</feature>
<keyword evidence="8" id="KW-1185">Reference proteome</keyword>
<dbReference type="Gene3D" id="2.40.30.170">
    <property type="match status" value="1"/>
</dbReference>
<evidence type="ECO:0000256" key="1">
    <source>
        <dbReference type="ARBA" id="ARBA00004196"/>
    </source>
</evidence>
<accession>A0A5C6TR05</accession>
<feature type="coiled-coil region" evidence="2">
    <location>
        <begin position="107"/>
        <end position="193"/>
    </location>
</feature>
<comment type="subcellular location">
    <subcellularLocation>
        <location evidence="1">Cell envelope</location>
    </subcellularLocation>
</comment>
<dbReference type="GO" id="GO:0055085">
    <property type="term" value="P:transmembrane transport"/>
    <property type="evidence" value="ECO:0007669"/>
    <property type="project" value="InterPro"/>
</dbReference>
<evidence type="ECO:0000259" key="5">
    <source>
        <dbReference type="Pfam" id="PF25885"/>
    </source>
</evidence>
<dbReference type="PANTHER" id="PTHR30386:SF19">
    <property type="entry name" value="MULTIDRUG EXPORT PROTEIN EMRA-RELATED"/>
    <property type="match status" value="1"/>
</dbReference>
<dbReference type="AlphaFoldDB" id="A0A5C6TR05"/>
<evidence type="ECO:0000256" key="4">
    <source>
        <dbReference type="SAM" id="Phobius"/>
    </source>
</evidence>
<evidence type="ECO:0000259" key="6">
    <source>
        <dbReference type="Pfam" id="PF25963"/>
    </source>
</evidence>
<gene>
    <name evidence="7" type="ORF">FRZ32_02625</name>
</gene>
<dbReference type="InterPro" id="IPR050739">
    <property type="entry name" value="MFP"/>
</dbReference>
<dbReference type="Gene3D" id="1.10.287.470">
    <property type="entry name" value="Helix hairpin bin"/>
    <property type="match status" value="1"/>
</dbReference>
<keyword evidence="4" id="KW-1133">Transmembrane helix</keyword>
<name>A0A5C6TR05_9SPHN</name>
<evidence type="ECO:0000256" key="3">
    <source>
        <dbReference type="SAM" id="MobiDB-lite"/>
    </source>
</evidence>
<evidence type="ECO:0000313" key="7">
    <source>
        <dbReference type="EMBL" id="TXC62649.1"/>
    </source>
</evidence>
<protein>
    <submittedName>
        <fullName evidence="7">HlyD family secretion protein</fullName>
    </submittedName>
</protein>
<dbReference type="Pfam" id="PF25885">
    <property type="entry name" value="HH_EMRA"/>
    <property type="match status" value="1"/>
</dbReference>
<dbReference type="PANTHER" id="PTHR30386">
    <property type="entry name" value="MEMBRANE FUSION SUBUNIT OF EMRAB-TOLC MULTIDRUG EFFLUX PUMP"/>
    <property type="match status" value="1"/>
</dbReference>
<dbReference type="Gene3D" id="2.40.50.100">
    <property type="match status" value="1"/>
</dbReference>
<dbReference type="Pfam" id="PF25963">
    <property type="entry name" value="Beta-barrel_AAEA"/>
    <property type="match status" value="1"/>
</dbReference>
<keyword evidence="4" id="KW-0812">Transmembrane</keyword>
<dbReference type="SUPFAM" id="SSF111369">
    <property type="entry name" value="HlyD-like secretion proteins"/>
    <property type="match status" value="2"/>
</dbReference>
<dbReference type="InterPro" id="IPR058634">
    <property type="entry name" value="AaeA-lik-b-barrel"/>
</dbReference>
<dbReference type="EMBL" id="VOQQ01000001">
    <property type="protein sequence ID" value="TXC62649.1"/>
    <property type="molecule type" value="Genomic_DNA"/>
</dbReference>
<feature type="compositionally biased region" description="Pro residues" evidence="3">
    <location>
        <begin position="378"/>
        <end position="399"/>
    </location>
</feature>
<dbReference type="Proteomes" id="UP000321249">
    <property type="component" value="Unassembled WGS sequence"/>
</dbReference>
<feature type="domain" description="p-hydroxybenzoic acid efflux pump subunit AaeA-like beta-barrel" evidence="6">
    <location>
        <begin position="259"/>
        <end position="349"/>
    </location>
</feature>
<dbReference type="GO" id="GO:0030313">
    <property type="term" value="C:cell envelope"/>
    <property type="evidence" value="ECO:0007669"/>
    <property type="project" value="UniProtKB-SubCell"/>
</dbReference>
<dbReference type="InterPro" id="IPR058633">
    <property type="entry name" value="EmrA/FarA_HH"/>
</dbReference>
<keyword evidence="4" id="KW-0472">Membrane</keyword>
<proteinExistence type="predicted"/>
<dbReference type="RefSeq" id="WP_147042037.1">
    <property type="nucleotide sequence ID" value="NZ_BAABIR010000002.1"/>
</dbReference>
<dbReference type="OrthoDB" id="9811754at2"/>